<dbReference type="GO" id="GO:0016491">
    <property type="term" value="F:oxidoreductase activity"/>
    <property type="evidence" value="ECO:0007669"/>
    <property type="project" value="UniProtKB-ARBA"/>
</dbReference>
<dbReference type="SUPFAM" id="SSF54862">
    <property type="entry name" value="4Fe-4S ferredoxins"/>
    <property type="match status" value="1"/>
</dbReference>
<organism evidence="2 3">
    <name type="scientific">Methanoregula boonei (strain DSM 21154 / JCM 14090 / 6A8)</name>
    <dbReference type="NCBI Taxonomy" id="456442"/>
    <lineage>
        <taxon>Archaea</taxon>
        <taxon>Methanobacteriati</taxon>
        <taxon>Methanobacteriota</taxon>
        <taxon>Stenosarchaea group</taxon>
        <taxon>Methanomicrobia</taxon>
        <taxon>Methanomicrobiales</taxon>
        <taxon>Methanoregulaceae</taxon>
        <taxon>Methanoregula</taxon>
    </lineage>
</organism>
<dbReference type="InterPro" id="IPR017896">
    <property type="entry name" value="4Fe4S_Fe-S-bd"/>
</dbReference>
<gene>
    <name evidence="2" type="ordered locus">Mboo_0731</name>
</gene>
<sequence>MKLAIDETRCKGCNLCTKVCPYRIFKEGKNPNRRGIVVPELDRPERCTNCRLRHLYGRQLCGVCQLTCPDQAIHWMDEEPYELHKVAIEY</sequence>
<accession>A7I688</accession>
<evidence type="ECO:0000259" key="1">
    <source>
        <dbReference type="PROSITE" id="PS51379"/>
    </source>
</evidence>
<dbReference type="AlphaFoldDB" id="A7I688"/>
<dbReference type="eggNOG" id="arCOG00959">
    <property type="taxonomic scope" value="Archaea"/>
</dbReference>
<feature type="domain" description="4Fe-4S ferredoxin-type" evidence="1">
    <location>
        <begin position="1"/>
        <end position="30"/>
    </location>
</feature>
<dbReference type="Proteomes" id="UP000002408">
    <property type="component" value="Chromosome"/>
</dbReference>
<dbReference type="KEGG" id="mbn:Mboo_0731"/>
<dbReference type="OrthoDB" id="51316at2157"/>
<dbReference type="HOGENOM" id="CLU_139698_5_3_2"/>
<protein>
    <submittedName>
        <fullName evidence="2">4Fe-4S ferredoxin, iron-sulfur binding domain protein</fullName>
    </submittedName>
</protein>
<dbReference type="Pfam" id="PF12800">
    <property type="entry name" value="Fer4_4"/>
    <property type="match status" value="1"/>
</dbReference>
<keyword evidence="3" id="KW-1185">Reference proteome</keyword>
<evidence type="ECO:0000313" key="2">
    <source>
        <dbReference type="EMBL" id="ABS55249.1"/>
    </source>
</evidence>
<dbReference type="InterPro" id="IPR017900">
    <property type="entry name" value="4Fe4S_Fe_S_CS"/>
</dbReference>
<dbReference type="GeneID" id="5410989"/>
<name>A7I688_METB6</name>
<proteinExistence type="predicted"/>
<dbReference type="EMBL" id="CP000780">
    <property type="protein sequence ID" value="ABS55249.1"/>
    <property type="molecule type" value="Genomic_DNA"/>
</dbReference>
<dbReference type="Gene3D" id="3.30.70.20">
    <property type="match status" value="1"/>
</dbReference>
<dbReference type="STRING" id="456442.Mboo_0731"/>
<reference evidence="3" key="1">
    <citation type="journal article" date="2015" name="Microbiology">
        <title>Genome of Methanoregula boonei 6A8 reveals adaptations to oligotrophic peatland environments.</title>
        <authorList>
            <person name="Braeuer S."/>
            <person name="Cadillo-Quiroz H."/>
            <person name="Kyrpides N."/>
            <person name="Woyke T."/>
            <person name="Goodwin L."/>
            <person name="Detter C."/>
            <person name="Podell S."/>
            <person name="Yavitt J.B."/>
            <person name="Zinder S.H."/>
        </authorList>
    </citation>
    <scope>NUCLEOTIDE SEQUENCE [LARGE SCALE GENOMIC DNA]</scope>
    <source>
        <strain evidence="3">DSM 21154 / JCM 14090 / 6A8</strain>
    </source>
</reference>
<dbReference type="PROSITE" id="PS00198">
    <property type="entry name" value="4FE4S_FER_1"/>
    <property type="match status" value="1"/>
</dbReference>
<evidence type="ECO:0000313" key="3">
    <source>
        <dbReference type="Proteomes" id="UP000002408"/>
    </source>
</evidence>
<dbReference type="Pfam" id="PF13237">
    <property type="entry name" value="Fer4_10"/>
    <property type="match status" value="1"/>
</dbReference>
<dbReference type="RefSeq" id="WP_012106272.1">
    <property type="nucleotide sequence ID" value="NC_009712.1"/>
</dbReference>
<dbReference type="PROSITE" id="PS51379">
    <property type="entry name" value="4FE4S_FER_2"/>
    <property type="match status" value="1"/>
</dbReference>